<protein>
    <submittedName>
        <fullName evidence="3">Uncharacterized protein</fullName>
    </submittedName>
</protein>
<keyword evidence="2" id="KW-1133">Transmembrane helix</keyword>
<reference evidence="3" key="2">
    <citation type="submission" date="2020-05" db="UniProtKB">
        <authorList>
            <consortium name="EnsemblMetazoa"/>
        </authorList>
    </citation>
    <scope>IDENTIFICATION</scope>
    <source>
        <strain evidence="3">IAEA</strain>
    </source>
</reference>
<dbReference type="AlphaFoldDB" id="A0A1B0B929"/>
<feature type="transmembrane region" description="Helical" evidence="2">
    <location>
        <begin position="80"/>
        <end position="98"/>
    </location>
</feature>
<keyword evidence="2" id="KW-0472">Membrane</keyword>
<dbReference type="EMBL" id="JXJN01010218">
    <property type="status" value="NOT_ANNOTATED_CDS"/>
    <property type="molecule type" value="Genomic_DNA"/>
</dbReference>
<dbReference type="STRING" id="67801.A0A1B0B929"/>
<dbReference type="EMBL" id="JXJN01010217">
    <property type="status" value="NOT_ANNOTATED_CDS"/>
    <property type="molecule type" value="Genomic_DNA"/>
</dbReference>
<evidence type="ECO:0000256" key="1">
    <source>
        <dbReference type="SAM" id="MobiDB-lite"/>
    </source>
</evidence>
<feature type="region of interest" description="Disordered" evidence="1">
    <location>
        <begin position="18"/>
        <end position="40"/>
    </location>
</feature>
<dbReference type="EMBL" id="JXJN01010216">
    <property type="status" value="NOT_ANNOTATED_CDS"/>
    <property type="molecule type" value="Genomic_DNA"/>
</dbReference>
<evidence type="ECO:0000313" key="4">
    <source>
        <dbReference type="Proteomes" id="UP000092460"/>
    </source>
</evidence>
<dbReference type="VEuPathDB" id="VectorBase:GPPI022725"/>
<sequence>MIYLTAVKHDVIEELEEHLDRKNNPKRSKRAFGPLTPSSERPLVLPGGRRWYRPKDAYNDEFIAETLSAQAELITGTTLGFTYVNHFINALLLLFLLNRQMRIELWNRLFNGENISRTVFRNYQRVAVTKQFENQRVNFMKYQKPERKIDLNRSEVYKVIHHLDRQPVRGIEVRPPVVPAEADVRKAVHS</sequence>
<accession>A0A1B0B929</accession>
<dbReference type="Proteomes" id="UP000092460">
    <property type="component" value="Unassembled WGS sequence"/>
</dbReference>
<evidence type="ECO:0000256" key="2">
    <source>
        <dbReference type="SAM" id="Phobius"/>
    </source>
</evidence>
<keyword evidence="4" id="KW-1185">Reference proteome</keyword>
<keyword evidence="2" id="KW-0812">Transmembrane</keyword>
<dbReference type="EnsemblMetazoa" id="GPPI022725-RA">
    <property type="protein sequence ID" value="GPPI022725-PA"/>
    <property type="gene ID" value="GPPI022725"/>
</dbReference>
<name>A0A1B0B929_9MUSC</name>
<reference evidence="4" key="1">
    <citation type="submission" date="2015-01" db="EMBL/GenBank/DDBJ databases">
        <authorList>
            <person name="Aksoy S."/>
            <person name="Warren W."/>
            <person name="Wilson R.K."/>
        </authorList>
    </citation>
    <scope>NUCLEOTIDE SEQUENCE [LARGE SCALE GENOMIC DNA]</scope>
    <source>
        <strain evidence="4">IAEA</strain>
    </source>
</reference>
<evidence type="ECO:0000313" key="3">
    <source>
        <dbReference type="EnsemblMetazoa" id="GPPI022725-PA"/>
    </source>
</evidence>
<proteinExistence type="predicted"/>
<organism evidence="3 4">
    <name type="scientific">Glossina palpalis gambiensis</name>
    <dbReference type="NCBI Taxonomy" id="67801"/>
    <lineage>
        <taxon>Eukaryota</taxon>
        <taxon>Metazoa</taxon>
        <taxon>Ecdysozoa</taxon>
        <taxon>Arthropoda</taxon>
        <taxon>Hexapoda</taxon>
        <taxon>Insecta</taxon>
        <taxon>Pterygota</taxon>
        <taxon>Neoptera</taxon>
        <taxon>Endopterygota</taxon>
        <taxon>Diptera</taxon>
        <taxon>Brachycera</taxon>
        <taxon>Muscomorpha</taxon>
        <taxon>Hippoboscoidea</taxon>
        <taxon>Glossinidae</taxon>
        <taxon>Glossina</taxon>
    </lineage>
</organism>